<dbReference type="Pfam" id="PF01494">
    <property type="entry name" value="FAD_binding_3"/>
    <property type="match status" value="1"/>
</dbReference>
<dbReference type="PRINTS" id="PR00420">
    <property type="entry name" value="RNGMNOXGNASE"/>
</dbReference>
<comment type="caution">
    <text evidence="6">The sequence shown here is derived from an EMBL/GenBank/DDBJ whole genome shotgun (WGS) entry which is preliminary data.</text>
</comment>
<accession>A0A918ADV9</accession>
<feature type="compositionally biased region" description="Basic and acidic residues" evidence="4">
    <location>
        <begin position="54"/>
        <end position="68"/>
    </location>
</feature>
<gene>
    <name evidence="6" type="ORF">GCM10012278_66870</name>
</gene>
<evidence type="ECO:0000259" key="5">
    <source>
        <dbReference type="Pfam" id="PF01494"/>
    </source>
</evidence>
<dbReference type="PANTHER" id="PTHR43004">
    <property type="entry name" value="TRK SYSTEM POTASSIUM UPTAKE PROTEIN"/>
    <property type="match status" value="1"/>
</dbReference>
<dbReference type="AlphaFoldDB" id="A0A918ADV9"/>
<reference evidence="6" key="1">
    <citation type="journal article" date="2014" name="Int. J. Syst. Evol. Microbiol.">
        <title>Complete genome sequence of Corynebacterium casei LMG S-19264T (=DSM 44701T), isolated from a smear-ripened cheese.</title>
        <authorList>
            <consortium name="US DOE Joint Genome Institute (JGI-PGF)"/>
            <person name="Walter F."/>
            <person name="Albersmeier A."/>
            <person name="Kalinowski J."/>
            <person name="Ruckert C."/>
        </authorList>
    </citation>
    <scope>NUCLEOTIDE SEQUENCE</scope>
    <source>
        <strain evidence="6">CGMCC 4.7430</strain>
    </source>
</reference>
<dbReference type="SUPFAM" id="SSF51905">
    <property type="entry name" value="FAD/NAD(P)-binding domain"/>
    <property type="match status" value="1"/>
</dbReference>
<sequence>MTGVNAGLSGTRTAGSGGDRPLGRADIYLEDVSMRIGHSSSDTQPGLATTRGNDAGDRAARGRDENLREERPMTDADVIIVGAGPAGLMLAAELRLAGVRPLVLERWPQRRDTPKAGGLGGQILELLRYRGLLKRFEAACTDPVPAPRFPFGGVHLDLTRLADPPLHALPLPQPRLERLLDERAGELGADIRRGHQVVGVSQDDAAVTLDVLGPDGPYRMSARFLVGCDGARSRVRDWAGIGFPGTTYPEINRLAQVTLPETVAIRSNGDLDVPGFGTIRAGFTRTERGLFGVAASPASKVVSLYTIEDESTEYDDDTPMTVTELQDSLRRVLGVRLPVGEAIRLSRFTFKARQAERYRHGRILLAGDAAHLFPATGVALNAGMLDAVNLAWKLAADVHGRAPDGLLDTYHGERHLAGARTMLHTRAQVALRRGHDAAAEALREVFQELLTDEQPLRRMGALVAGADIRYPMPGSHHPLAGAFAPDLTLHTDQGVTSVAELMHAARPVLLDLADRPDLRQAARDWQPRVDIHTVKTADRPADALLIRPDAHIAWAATIDEPTDSAAPALREALSGWFGTP</sequence>
<dbReference type="Proteomes" id="UP000660745">
    <property type="component" value="Unassembled WGS sequence"/>
</dbReference>
<evidence type="ECO:0000313" key="7">
    <source>
        <dbReference type="Proteomes" id="UP000660745"/>
    </source>
</evidence>
<keyword evidence="3" id="KW-0274">FAD</keyword>
<dbReference type="Gene3D" id="3.40.30.120">
    <property type="match status" value="1"/>
</dbReference>
<dbReference type="Gene3D" id="3.30.70.2450">
    <property type="match status" value="1"/>
</dbReference>
<proteinExistence type="predicted"/>
<dbReference type="InterPro" id="IPR036188">
    <property type="entry name" value="FAD/NAD-bd_sf"/>
</dbReference>
<dbReference type="Gene3D" id="3.50.50.60">
    <property type="entry name" value="FAD/NAD(P)-binding domain"/>
    <property type="match status" value="1"/>
</dbReference>
<dbReference type="InterPro" id="IPR050641">
    <property type="entry name" value="RIFMO-like"/>
</dbReference>
<evidence type="ECO:0000256" key="2">
    <source>
        <dbReference type="ARBA" id="ARBA00022630"/>
    </source>
</evidence>
<protein>
    <submittedName>
        <fullName evidence="6">FAD-dependent oxidoreductase</fullName>
    </submittedName>
</protein>
<evidence type="ECO:0000256" key="1">
    <source>
        <dbReference type="ARBA" id="ARBA00001974"/>
    </source>
</evidence>
<organism evidence="6 7">
    <name type="scientific">Nonomuraea glycinis</name>
    <dbReference type="NCBI Taxonomy" id="2047744"/>
    <lineage>
        <taxon>Bacteria</taxon>
        <taxon>Bacillati</taxon>
        <taxon>Actinomycetota</taxon>
        <taxon>Actinomycetes</taxon>
        <taxon>Streptosporangiales</taxon>
        <taxon>Streptosporangiaceae</taxon>
        <taxon>Nonomuraea</taxon>
    </lineage>
</organism>
<evidence type="ECO:0000256" key="3">
    <source>
        <dbReference type="ARBA" id="ARBA00022827"/>
    </source>
</evidence>
<feature type="region of interest" description="Disordered" evidence="4">
    <location>
        <begin position="37"/>
        <end position="68"/>
    </location>
</feature>
<feature type="compositionally biased region" description="Polar residues" evidence="4">
    <location>
        <begin position="38"/>
        <end position="52"/>
    </location>
</feature>
<dbReference type="PANTHER" id="PTHR43004:SF19">
    <property type="entry name" value="BINDING MONOOXYGENASE, PUTATIVE (JCVI)-RELATED"/>
    <property type="match status" value="1"/>
</dbReference>
<dbReference type="InterPro" id="IPR002938">
    <property type="entry name" value="FAD-bd"/>
</dbReference>
<keyword evidence="7" id="KW-1185">Reference proteome</keyword>
<dbReference type="GO" id="GO:0071949">
    <property type="term" value="F:FAD binding"/>
    <property type="evidence" value="ECO:0007669"/>
    <property type="project" value="InterPro"/>
</dbReference>
<evidence type="ECO:0000313" key="6">
    <source>
        <dbReference type="EMBL" id="GGP13793.1"/>
    </source>
</evidence>
<dbReference type="GO" id="GO:0016709">
    <property type="term" value="F:oxidoreductase activity, acting on paired donors, with incorporation or reduction of molecular oxygen, NAD(P)H as one donor, and incorporation of one atom of oxygen"/>
    <property type="evidence" value="ECO:0007669"/>
    <property type="project" value="UniProtKB-ARBA"/>
</dbReference>
<comment type="cofactor">
    <cofactor evidence="1">
        <name>FAD</name>
        <dbReference type="ChEBI" id="CHEBI:57692"/>
    </cofactor>
</comment>
<name>A0A918ADV9_9ACTN</name>
<feature type="region of interest" description="Disordered" evidence="4">
    <location>
        <begin position="1"/>
        <end position="22"/>
    </location>
</feature>
<evidence type="ECO:0000256" key="4">
    <source>
        <dbReference type="SAM" id="MobiDB-lite"/>
    </source>
</evidence>
<keyword evidence="2" id="KW-0285">Flavoprotein</keyword>
<feature type="domain" description="FAD-binding" evidence="5">
    <location>
        <begin position="75"/>
        <end position="422"/>
    </location>
</feature>
<dbReference type="Pfam" id="PF21274">
    <property type="entry name" value="Rng_hyd_C"/>
    <property type="match status" value="1"/>
</dbReference>
<reference evidence="6" key="2">
    <citation type="submission" date="2020-09" db="EMBL/GenBank/DDBJ databases">
        <authorList>
            <person name="Sun Q."/>
            <person name="Zhou Y."/>
        </authorList>
    </citation>
    <scope>NUCLEOTIDE SEQUENCE</scope>
    <source>
        <strain evidence="6">CGMCC 4.7430</strain>
    </source>
</reference>
<dbReference type="EMBL" id="BMNK01000015">
    <property type="protein sequence ID" value="GGP13793.1"/>
    <property type="molecule type" value="Genomic_DNA"/>
</dbReference>